<evidence type="ECO:0000313" key="2">
    <source>
        <dbReference type="Proteomes" id="UP000006868"/>
    </source>
</evidence>
<name>E3EKP5_PAEPS</name>
<dbReference type="OrthoDB" id="2246846at2"/>
<organism evidence="1 2">
    <name type="scientific">Paenibacillus polymyxa (strain SC2)</name>
    <name type="common">Bacillus polymyxa</name>
    <dbReference type="NCBI Taxonomy" id="886882"/>
    <lineage>
        <taxon>Bacteria</taxon>
        <taxon>Bacillati</taxon>
        <taxon>Bacillota</taxon>
        <taxon>Bacilli</taxon>
        <taxon>Bacillales</taxon>
        <taxon>Paenibacillaceae</taxon>
        <taxon>Paenibacillus</taxon>
    </lineage>
</organism>
<evidence type="ECO:0000313" key="1">
    <source>
        <dbReference type="EMBL" id="ADO59496.1"/>
    </source>
</evidence>
<geneLocation type="plasmid" evidence="1 2">
    <name>pSC2</name>
</geneLocation>
<dbReference type="Proteomes" id="UP000006868">
    <property type="component" value="Plasmid pSC2"/>
</dbReference>
<dbReference type="RefSeq" id="WP_013385910.1">
    <property type="nucleotide sequence ID" value="NC_014628.2"/>
</dbReference>
<reference evidence="1 2" key="1">
    <citation type="journal article" date="2011" name="J. Bacteriol.">
        <title>Complete genome sequence of Paenibacillus polymyxa SC2, a strain of plant growth-promoting Rhizobacterium with broad-spectrum antimicrobial activity.</title>
        <authorList>
            <person name="Ma M."/>
            <person name="Wang C."/>
            <person name="Ding Y."/>
            <person name="Li L."/>
            <person name="Shen D."/>
            <person name="Jiang X."/>
            <person name="Guan D."/>
            <person name="Cao F."/>
            <person name="Chen H."/>
            <person name="Feng R."/>
            <person name="Wang X."/>
            <person name="Ge Y."/>
            <person name="Yao L."/>
            <person name="Bing X."/>
            <person name="Yang X."/>
            <person name="Li J."/>
            <person name="Du B."/>
        </authorList>
    </citation>
    <scope>NUCLEOTIDE SEQUENCE [LARGE SCALE GENOMIC DNA]</scope>
    <source>
        <strain evidence="1 2">SC2</strain>
        <plasmid evidence="2">pSC2</plasmid>
    </source>
</reference>
<keyword evidence="1" id="KW-0614">Plasmid</keyword>
<sequence>MEEINIKPLDPPTDLTSSDFFSEILTAAASKNTTISFYEKRDMEESALTSYPEKNKINIIIKSSEIDKRELYIHELLHAKMSLLGFPSFRKFNSIEYPAWIVDSIKSLENTLGHIHIFEEMRKMSVYQTELNEAFASDVIEAIQSETIAELCHAVNFLELSIRDRKVLDGIRGVLREKKTMAFILFEQMEKVINTVKTDSPLNMRETMVQLLRLIDQFIYLDTGINSKLNFFYSICPGFPEHFLDAKASSLLYAVELEQYHDIFILDNIHHQTCFIVNAVAGGKTPKHVVDQVLEEETLGFLINYFG</sequence>
<dbReference type="PATRIC" id="fig|886882.15.peg.5847"/>
<dbReference type="HOGENOM" id="CLU_905693_0_0_9"/>
<protein>
    <submittedName>
        <fullName evidence="1">Uncharacterized protein</fullName>
    </submittedName>
</protein>
<proteinExistence type="predicted"/>
<gene>
    <name evidence="1" type="ORF">PPSC2_27600</name>
</gene>
<dbReference type="EMBL" id="CP002214">
    <property type="protein sequence ID" value="ADO59496.1"/>
    <property type="molecule type" value="Genomic_DNA"/>
</dbReference>
<accession>E3EKP5</accession>
<dbReference type="KEGG" id="ppm:PPSC2_27600"/>
<dbReference type="AlphaFoldDB" id="E3EKP5"/>